<feature type="region of interest" description="Disordered" evidence="7">
    <location>
        <begin position="44"/>
        <end position="63"/>
    </location>
</feature>
<dbReference type="AlphaFoldDB" id="A0A8J0TLP4"/>
<gene>
    <name evidence="11" type="primary">usp43.L</name>
    <name evidence="10" type="synonym">LOC108701178</name>
</gene>
<dbReference type="SUPFAM" id="SSF54001">
    <property type="entry name" value="Cysteine proteinases"/>
    <property type="match status" value="1"/>
</dbReference>
<dbReference type="GeneID" id="108701178"/>
<feature type="region of interest" description="Disordered" evidence="7">
    <location>
        <begin position="227"/>
        <end position="251"/>
    </location>
</feature>
<evidence type="ECO:0000256" key="4">
    <source>
        <dbReference type="ARBA" id="ARBA00022786"/>
    </source>
</evidence>
<dbReference type="CTD" id="108701178"/>
<dbReference type="GO" id="GO:0006508">
    <property type="term" value="P:proteolysis"/>
    <property type="evidence" value="ECO:0007669"/>
    <property type="project" value="UniProtKB-KW"/>
</dbReference>
<keyword evidence="5 10" id="KW-0378">Hydrolase</keyword>
<dbReference type="InterPro" id="IPR001394">
    <property type="entry name" value="Peptidase_C19_UCH"/>
</dbReference>
<feature type="region of interest" description="Disordered" evidence="7">
    <location>
        <begin position="389"/>
        <end position="432"/>
    </location>
</feature>
<dbReference type="InterPro" id="IPR050185">
    <property type="entry name" value="Ub_carboxyl-term_hydrolase"/>
</dbReference>
<dbReference type="InterPro" id="IPR038765">
    <property type="entry name" value="Papain-like_cys_pep_sf"/>
</dbReference>
<organism evidence="9 10">
    <name type="scientific">Xenopus laevis</name>
    <name type="common">African clawed frog</name>
    <dbReference type="NCBI Taxonomy" id="8355"/>
    <lineage>
        <taxon>Eukaryota</taxon>
        <taxon>Metazoa</taxon>
        <taxon>Chordata</taxon>
        <taxon>Craniata</taxon>
        <taxon>Vertebrata</taxon>
        <taxon>Euteleostomi</taxon>
        <taxon>Amphibia</taxon>
        <taxon>Batrachia</taxon>
        <taxon>Anura</taxon>
        <taxon>Pipoidea</taxon>
        <taxon>Pipidae</taxon>
        <taxon>Xenopodinae</taxon>
        <taxon>Xenopus</taxon>
        <taxon>Xenopus</taxon>
    </lineage>
</organism>
<keyword evidence="9" id="KW-1185">Reference proteome</keyword>
<dbReference type="InterPro" id="IPR028889">
    <property type="entry name" value="USP"/>
</dbReference>
<accession>A0A8J0TLP4</accession>
<feature type="compositionally biased region" description="Low complexity" evidence="7">
    <location>
        <begin position="923"/>
        <end position="934"/>
    </location>
</feature>
<name>A0A8J0TLP4_XENLA</name>
<dbReference type="Gene3D" id="3.90.70.10">
    <property type="entry name" value="Cysteine proteinases"/>
    <property type="match status" value="2"/>
</dbReference>
<dbReference type="Proteomes" id="UP000186698">
    <property type="component" value="Chromosome 9_10L"/>
</dbReference>
<evidence type="ECO:0000313" key="10">
    <source>
        <dbReference type="RefSeq" id="XP_018090953.1"/>
    </source>
</evidence>
<protein>
    <recommendedName>
        <fullName evidence="2">ubiquitinyl hydrolase 1</fullName>
        <ecNumber evidence="2">3.4.19.12</ecNumber>
    </recommendedName>
</protein>
<evidence type="ECO:0000259" key="8">
    <source>
        <dbReference type="PROSITE" id="PS50235"/>
    </source>
</evidence>
<dbReference type="GO" id="GO:0004843">
    <property type="term" value="F:cysteine-type deubiquitinase activity"/>
    <property type="evidence" value="ECO:0007669"/>
    <property type="project" value="UniProtKB-EC"/>
</dbReference>
<evidence type="ECO:0000256" key="2">
    <source>
        <dbReference type="ARBA" id="ARBA00012759"/>
    </source>
</evidence>
<dbReference type="FunFam" id="3.90.70.10:FF:000048">
    <property type="entry name" value="Ubiquitin carboxyl-terminal hydrolase 31"/>
    <property type="match status" value="1"/>
</dbReference>
<dbReference type="OrthoDB" id="292964at2759"/>
<keyword evidence="4" id="KW-0833">Ubl conjugation pathway</keyword>
<feature type="compositionally biased region" description="Polar residues" evidence="7">
    <location>
        <begin position="1126"/>
        <end position="1138"/>
    </location>
</feature>
<evidence type="ECO:0000256" key="1">
    <source>
        <dbReference type="ARBA" id="ARBA00000707"/>
    </source>
</evidence>
<evidence type="ECO:0000256" key="7">
    <source>
        <dbReference type="SAM" id="MobiDB-lite"/>
    </source>
</evidence>
<dbReference type="Xenbase" id="XB-GENE-6486716">
    <property type="gene designation" value="usp43.L"/>
</dbReference>
<dbReference type="GO" id="GO:0016579">
    <property type="term" value="P:protein deubiquitination"/>
    <property type="evidence" value="ECO:0007669"/>
    <property type="project" value="InterPro"/>
</dbReference>
<dbReference type="GO" id="GO:0005634">
    <property type="term" value="C:nucleus"/>
    <property type="evidence" value="ECO:0007669"/>
    <property type="project" value="UniProtKB-ARBA"/>
</dbReference>
<feature type="compositionally biased region" description="Polar residues" evidence="7">
    <location>
        <begin position="242"/>
        <end position="251"/>
    </location>
</feature>
<feature type="region of interest" description="Disordered" evidence="7">
    <location>
        <begin position="1"/>
        <end position="22"/>
    </location>
</feature>
<dbReference type="PANTHER" id="PTHR21646:SF20">
    <property type="entry name" value="UBIQUITIN CARBOXYL-TERMINAL HYDROLASE 43"/>
    <property type="match status" value="1"/>
</dbReference>
<evidence type="ECO:0000313" key="9">
    <source>
        <dbReference type="Proteomes" id="UP000186698"/>
    </source>
</evidence>
<dbReference type="CDD" id="cd02674">
    <property type="entry name" value="Peptidase_C19R"/>
    <property type="match status" value="1"/>
</dbReference>
<feature type="compositionally biased region" description="Polar residues" evidence="7">
    <location>
        <begin position="1054"/>
        <end position="1073"/>
    </location>
</feature>
<evidence type="ECO:0000256" key="3">
    <source>
        <dbReference type="ARBA" id="ARBA00022670"/>
    </source>
</evidence>
<dbReference type="PANTHER" id="PTHR21646">
    <property type="entry name" value="UBIQUITIN CARBOXYL-TERMINAL HYDROLASE"/>
    <property type="match status" value="1"/>
</dbReference>
<dbReference type="EC" id="3.4.19.12" evidence="2"/>
<keyword evidence="6" id="KW-0788">Thiol protease</keyword>
<dbReference type="RefSeq" id="XP_018090953.1">
    <property type="nucleotide sequence ID" value="XM_018235464.2"/>
</dbReference>
<dbReference type="PROSITE" id="PS50235">
    <property type="entry name" value="USP_3"/>
    <property type="match status" value="1"/>
</dbReference>
<dbReference type="Pfam" id="PF00443">
    <property type="entry name" value="UCH"/>
    <property type="match status" value="1"/>
</dbReference>
<reference evidence="10" key="1">
    <citation type="submission" date="2025-08" db="UniProtKB">
        <authorList>
            <consortium name="RefSeq"/>
        </authorList>
    </citation>
    <scope>IDENTIFICATION</scope>
    <source>
        <strain evidence="10">J_2021</strain>
        <tissue evidence="10">Erythrocytes</tissue>
    </source>
</reference>
<keyword evidence="3" id="KW-0645">Protease</keyword>
<dbReference type="PROSITE" id="PS00972">
    <property type="entry name" value="USP_1"/>
    <property type="match status" value="1"/>
</dbReference>
<evidence type="ECO:0000256" key="5">
    <source>
        <dbReference type="ARBA" id="ARBA00022801"/>
    </source>
</evidence>
<dbReference type="InterPro" id="IPR018200">
    <property type="entry name" value="USP_CS"/>
</dbReference>
<feature type="region of interest" description="Disordered" evidence="7">
    <location>
        <begin position="903"/>
        <end position="1171"/>
    </location>
</feature>
<dbReference type="PROSITE" id="PS00973">
    <property type="entry name" value="USP_2"/>
    <property type="match status" value="1"/>
</dbReference>
<evidence type="ECO:0000256" key="6">
    <source>
        <dbReference type="ARBA" id="ARBA00022807"/>
    </source>
</evidence>
<feature type="domain" description="USP" evidence="8">
    <location>
        <begin position="106"/>
        <end position="755"/>
    </location>
</feature>
<comment type="catalytic activity">
    <reaction evidence="1">
        <text>Thiol-dependent hydrolysis of ester, thioester, amide, peptide and isopeptide bonds formed by the C-terminal Gly of ubiquitin (a 76-residue protein attached to proteins as an intracellular targeting signal).</text>
        <dbReference type="EC" id="3.4.19.12"/>
    </reaction>
</comment>
<feature type="compositionally biased region" description="Basic and acidic residues" evidence="7">
    <location>
        <begin position="1089"/>
        <end position="1105"/>
    </location>
</feature>
<proteinExistence type="predicted"/>
<dbReference type="FunFam" id="3.90.70.10:FF:000046">
    <property type="entry name" value="ubiquitin carboxyl-terminal hydrolase 31"/>
    <property type="match status" value="1"/>
</dbReference>
<feature type="compositionally biased region" description="Polar residues" evidence="7">
    <location>
        <begin position="1146"/>
        <end position="1160"/>
    </location>
</feature>
<dbReference type="KEGG" id="xla:108701178"/>
<feature type="compositionally biased region" description="Polar residues" evidence="7">
    <location>
        <begin position="911"/>
        <end position="921"/>
    </location>
</feature>
<dbReference type="AGR" id="Xenbase:XB-GENE-6486716"/>
<evidence type="ECO:0000313" key="11">
    <source>
        <dbReference type="Xenbase" id="XB-GENE-6486716"/>
    </source>
</evidence>
<sequence length="1171" mass="129172">MEQSKDKAKGKGQGSRKLFRSRSLKSVGDFVHRILKTISHLSHMGEARNEDGEDDDGGFNQKGMAQEDSRVVHGGDSNNNLGKAQVPVLGQDRISWSSDDKVPGVQGMKNHGNTCFMNAVVQCLSNTDMLAEFLGMERYKAQLNKAKINGVVVREATAEPPGAAGEVTERLASLVRGLWTLEYTPQLSAEFKNVVSKYGSQFRGNSQHDALEFLLWLLDRVHEDLNPTSSQKAKPSAKAGAEQNQMVHPQSPELTGGSQSFVQEHFQAQYRSSLTCPHCHRQSDTFDPFLCVSLPLPLRQTRALNLTLVFQTKQQRFLRVGLAVPLLGTVASLRKMVADEGNMAPDQVILVELYPSGFQRSFSDDEDLNTIAEGDPVYAFQAPVAIPKASGSSRSSVNEGLFSPLGHPRSLPSSPRYPDPEAQKFTGAGSKSSDFLADPDKILLLLCNTEGSGKQANRFGPPLLVREDSTMSWDQLQQCILGKLRYLLKNESHLQQNGTALLHVRVVGGPASGSYLNPKDPQPLQHPAIDRALKLSGAGGPPHVKLAIEWDPKTKERLFGNIQEEVVQDDESVRIQQLEHQQQNCTLDECFQLYTKEEQLAPDDAWRCPYCKVLQQGTVKLSLWTLPDILIIHLKRFRQVGGRRNKLSTLVRFPLTGLDMAPHVVKRSQGSKGMLGQWSSWKQTHASMENGQLDVHYDLYGVCNHHGSLQGGHYTAYCRNSLDARWYSYDDSNVEHVQENDVCTRGAYLLFYQKRTTIPMWSASSSVRGSTSSSVSDHWILRLNGSRRESLASRATTNNCPNRIQPPDSPVFLEKEVHPEKGASGSKSFVRGVKGRSASMKLPSASKLKLSISKAMPLRWSFGSKDRAKRETGELVEYLESGRRPKYTNESIVPLMAGLTKTEKGVEGQQPKANLSKTQVVNGAAASSPSAGHSKPTPSFARLDSQMGKPKEKDNLQESTLNVQMEKGVGSAMLKRRETRSAGDCASGMSSPDPEYGLKGTVLLAKKGESKQRNLIKNGNNIRAKPSEAEGQQDGKSTNLKSSLVKKEIRRQSGTENSSGMDLSNGMPRTSIDNAILGDGRTSSTMTRQHREDLTKIKLQQDMRRAHSSSNVQNKADFNLKRSVSLYRNGSASQQPSRQVAAEKYSTGSLQRLKYNTSSTGRKKSVPESSF</sequence>